<name>A0A2S4HGD7_9GAMM</name>
<evidence type="ECO:0008006" key="3">
    <source>
        <dbReference type="Google" id="ProtNLM"/>
    </source>
</evidence>
<evidence type="ECO:0000313" key="2">
    <source>
        <dbReference type="Proteomes" id="UP000237222"/>
    </source>
</evidence>
<comment type="caution">
    <text evidence="1">The sequence shown here is derived from an EMBL/GenBank/DDBJ whole genome shotgun (WGS) entry which is preliminary data.</text>
</comment>
<accession>A0A2S4HGD7</accession>
<dbReference type="Proteomes" id="UP000237222">
    <property type="component" value="Unassembled WGS sequence"/>
</dbReference>
<gene>
    <name evidence="1" type="ORF">C0068_08155</name>
</gene>
<organism evidence="1 2">
    <name type="scientific">Zhongshania marina</name>
    <dbReference type="NCBI Taxonomy" id="2304603"/>
    <lineage>
        <taxon>Bacteria</taxon>
        <taxon>Pseudomonadati</taxon>
        <taxon>Pseudomonadota</taxon>
        <taxon>Gammaproteobacteria</taxon>
        <taxon>Cellvibrionales</taxon>
        <taxon>Spongiibacteraceae</taxon>
        <taxon>Zhongshania</taxon>
    </lineage>
</organism>
<dbReference type="EMBL" id="PQGG01000019">
    <property type="protein sequence ID" value="POP53054.1"/>
    <property type="molecule type" value="Genomic_DNA"/>
</dbReference>
<dbReference type="RefSeq" id="WP_103683995.1">
    <property type="nucleotide sequence ID" value="NZ_PQGG01000019.1"/>
</dbReference>
<proteinExistence type="predicted"/>
<protein>
    <recommendedName>
        <fullName evidence="3">Transglutaminase-like domain-containing protein</fullName>
    </recommendedName>
</protein>
<evidence type="ECO:0000313" key="1">
    <source>
        <dbReference type="EMBL" id="POP53054.1"/>
    </source>
</evidence>
<dbReference type="AlphaFoldDB" id="A0A2S4HGD7"/>
<sequence length="132" mass="15850">MKITDAVIAVAKKFEYRADPDQWIDPWFVMREKNGKLHGDCDDFTISCLYRYLGFWKFIWQVCITHKAQIHRFKTVNGEFHVGGCVNGLWFDNYTRRALPKRQFYEETGHTYLKRYYVWHFGVKLVAGLFVR</sequence>
<reference evidence="1 2" key="1">
    <citation type="submission" date="2018-01" db="EMBL/GenBank/DDBJ databases">
        <authorList>
            <person name="Yu X.-D."/>
        </authorList>
    </citation>
    <scope>NUCLEOTIDE SEQUENCE [LARGE SCALE GENOMIC DNA]</scope>
    <source>
        <strain evidence="1 2">ZX-21</strain>
    </source>
</reference>